<dbReference type="GO" id="GO:0004497">
    <property type="term" value="F:monooxygenase activity"/>
    <property type="evidence" value="ECO:0007669"/>
    <property type="project" value="TreeGrafter"/>
</dbReference>
<gene>
    <name evidence="2" type="ORF">HNQ75_000117</name>
</gene>
<dbReference type="PANTHER" id="PTHR43539:SF78">
    <property type="entry name" value="FLAVIN-CONTAINING MONOOXYGENASE"/>
    <property type="match status" value="1"/>
</dbReference>
<dbReference type="RefSeq" id="WP_077549564.1">
    <property type="nucleotide sequence ID" value="NZ_JACHEJ010000001.1"/>
</dbReference>
<evidence type="ECO:0000313" key="3">
    <source>
        <dbReference type="Proteomes" id="UP000535501"/>
    </source>
</evidence>
<comment type="caution">
    <text evidence="2">The sequence shown here is derived from an EMBL/GenBank/DDBJ whole genome shotgun (WGS) entry which is preliminary data.</text>
</comment>
<evidence type="ECO:0000256" key="1">
    <source>
        <dbReference type="ARBA" id="ARBA00023002"/>
    </source>
</evidence>
<dbReference type="Proteomes" id="UP000535501">
    <property type="component" value="Unassembled WGS sequence"/>
</dbReference>
<reference evidence="2 3" key="1">
    <citation type="submission" date="2020-08" db="EMBL/GenBank/DDBJ databases">
        <title>Genomic Encyclopedia of Type Strains, Phase IV (KMG-IV): sequencing the most valuable type-strain genomes for metagenomic binning, comparative biology and taxonomic classification.</title>
        <authorList>
            <person name="Goeker M."/>
        </authorList>
    </citation>
    <scope>NUCLEOTIDE SEQUENCE [LARGE SCALE GENOMIC DNA]</scope>
    <source>
        <strain evidence="2 3">DSM 102134</strain>
    </source>
</reference>
<protein>
    <submittedName>
        <fullName evidence="2">Thioredoxin reductase</fullName>
    </submittedName>
</protein>
<proteinExistence type="predicted"/>
<dbReference type="SUPFAM" id="SSF51905">
    <property type="entry name" value="FAD/NAD(P)-binding domain"/>
    <property type="match status" value="1"/>
</dbReference>
<dbReference type="PRINTS" id="PR00411">
    <property type="entry name" value="PNDRDTASEI"/>
</dbReference>
<dbReference type="PRINTS" id="PR00368">
    <property type="entry name" value="FADPNR"/>
</dbReference>
<accession>A0A7X0DCJ4</accession>
<dbReference type="AlphaFoldDB" id="A0A7X0DCJ4"/>
<dbReference type="InterPro" id="IPR036188">
    <property type="entry name" value="FAD/NAD-bd_sf"/>
</dbReference>
<dbReference type="GO" id="GO:0050660">
    <property type="term" value="F:flavin adenine dinucleotide binding"/>
    <property type="evidence" value="ECO:0007669"/>
    <property type="project" value="TreeGrafter"/>
</dbReference>
<name>A0A7X0DCJ4_9HYPH</name>
<organism evidence="2 3">
    <name type="scientific">Pseudorhizobium flavum</name>
    <dbReference type="NCBI Taxonomy" id="1335061"/>
    <lineage>
        <taxon>Bacteria</taxon>
        <taxon>Pseudomonadati</taxon>
        <taxon>Pseudomonadota</taxon>
        <taxon>Alphaproteobacteria</taxon>
        <taxon>Hyphomicrobiales</taxon>
        <taxon>Rhizobiaceae</taxon>
        <taxon>Rhizobium/Agrobacterium group</taxon>
        <taxon>Pseudorhizobium</taxon>
    </lineage>
</organism>
<sequence>MKSTDTLPIAVLGAGPVGMAAAARIIKAGLTPLILERGSSVGTSLLEWGHVRVFSPWKYNIDEASRRLLDAAGWTAPAADDLPTGREIVEEYLVPLSRVPAIARTLKLGATVTAVARAGLDKVSSTRTMDTPFVVRYRDRSGEQEVTVRAVIDASGTWTQPNPMGVNGLPALGEGNCDRISYGIPDVAGERRSEFLGKRTLVVGSGHSAINVALALLALQEADPSTVIYWALRRHGVERLLGGGLNDQLPERGALGLKAKAAMDAGRLRMLTSFSATKVTTTNNKIVVAAMAEGSPVELDLDRIVVATGFRPDFSFLREVRIALDPAVEAPPALAPLIDPNLHSCGTVPPHGVDELTHPEKNFYIVGSKSYGRAPTFLMKTGYEQVRSVVTELAGDPVAARRIELVLPETGVCSASPSPSTSSTSTGCCGGPAPSAVDACCVADAEAKAEGRSGCGCGSATVEVERA</sequence>
<dbReference type="InterPro" id="IPR050982">
    <property type="entry name" value="Auxin_biosynth/cation_transpt"/>
</dbReference>
<evidence type="ECO:0000313" key="2">
    <source>
        <dbReference type="EMBL" id="MBB6178174.1"/>
    </source>
</evidence>
<dbReference type="EMBL" id="JACHEJ010000001">
    <property type="protein sequence ID" value="MBB6178174.1"/>
    <property type="molecule type" value="Genomic_DNA"/>
</dbReference>
<dbReference type="Gene3D" id="3.50.50.60">
    <property type="entry name" value="FAD/NAD(P)-binding domain"/>
    <property type="match status" value="1"/>
</dbReference>
<dbReference type="PANTHER" id="PTHR43539">
    <property type="entry name" value="FLAVIN-BINDING MONOOXYGENASE-LIKE PROTEIN (AFU_ORTHOLOGUE AFUA_4G09220)"/>
    <property type="match status" value="1"/>
</dbReference>
<keyword evidence="1" id="KW-0560">Oxidoreductase</keyword>
<dbReference type="Pfam" id="PF13738">
    <property type="entry name" value="Pyr_redox_3"/>
    <property type="match status" value="1"/>
</dbReference>
<keyword evidence="3" id="KW-1185">Reference proteome</keyword>